<evidence type="ECO:0000256" key="1">
    <source>
        <dbReference type="ARBA" id="ARBA00022737"/>
    </source>
</evidence>
<evidence type="ECO:0000313" key="3">
    <source>
        <dbReference type="Proteomes" id="UP000035642"/>
    </source>
</evidence>
<accession>A0A0K0DLW1</accession>
<keyword evidence="3" id="KW-1185">Reference proteome</keyword>
<keyword evidence="1" id="KW-0677">Repeat</keyword>
<feature type="region of interest" description="Disordered" evidence="2">
    <location>
        <begin position="20"/>
        <end position="59"/>
    </location>
</feature>
<evidence type="ECO:0000256" key="2">
    <source>
        <dbReference type="SAM" id="MobiDB-lite"/>
    </source>
</evidence>
<proteinExistence type="predicted"/>
<dbReference type="Proteomes" id="UP000035642">
    <property type="component" value="Unassembled WGS sequence"/>
</dbReference>
<evidence type="ECO:0000313" key="4">
    <source>
        <dbReference type="WBParaSite" id="ACAC_0001262301-mRNA-1"/>
    </source>
</evidence>
<dbReference type="Pfam" id="PF01391">
    <property type="entry name" value="Collagen"/>
    <property type="match status" value="1"/>
</dbReference>
<name>A0A0K0DLW1_ANGCA</name>
<dbReference type="WBParaSite" id="ACAC_0001262301-mRNA-1">
    <property type="protein sequence ID" value="ACAC_0001262301-mRNA-1"/>
    <property type="gene ID" value="ACAC_0001262301"/>
</dbReference>
<dbReference type="InterPro" id="IPR008160">
    <property type="entry name" value="Collagen"/>
</dbReference>
<reference evidence="4" key="2">
    <citation type="submission" date="2017-02" db="UniProtKB">
        <authorList>
            <consortium name="WormBaseParasite"/>
        </authorList>
    </citation>
    <scope>IDENTIFICATION</scope>
</reference>
<organism evidence="3 4">
    <name type="scientific">Angiostrongylus cantonensis</name>
    <name type="common">Rat lungworm</name>
    <dbReference type="NCBI Taxonomy" id="6313"/>
    <lineage>
        <taxon>Eukaryota</taxon>
        <taxon>Metazoa</taxon>
        <taxon>Ecdysozoa</taxon>
        <taxon>Nematoda</taxon>
        <taxon>Chromadorea</taxon>
        <taxon>Rhabditida</taxon>
        <taxon>Rhabditina</taxon>
        <taxon>Rhabditomorpha</taxon>
        <taxon>Strongyloidea</taxon>
        <taxon>Metastrongylidae</taxon>
        <taxon>Angiostrongylus</taxon>
    </lineage>
</organism>
<reference evidence="3" key="1">
    <citation type="submission" date="2012-09" db="EMBL/GenBank/DDBJ databases">
        <authorList>
            <person name="Martin A.A."/>
        </authorList>
    </citation>
    <scope>NUCLEOTIDE SEQUENCE</scope>
</reference>
<dbReference type="AlphaFoldDB" id="A0A0K0DLW1"/>
<sequence>MEKSHFEFVTLKPELEYPSWTKDYSGDAGPNGLPGKDGMPGPPGKPGRSGLPGARGRSGGKGVCPIYCALDGGVFFEDGIQLAR</sequence>
<protein>
    <submittedName>
        <fullName evidence="4">Collagen triple helix repeat protein</fullName>
    </submittedName>
</protein>
<dbReference type="STRING" id="6313.A0A0K0DLW1"/>